<feature type="domain" description="Major facilitator superfamily (MFS) profile" evidence="7">
    <location>
        <begin position="21"/>
        <end position="405"/>
    </location>
</feature>
<dbReference type="AlphaFoldDB" id="A0A1X9MDQ6"/>
<comment type="subcellular location">
    <subcellularLocation>
        <location evidence="1">Cell membrane</location>
        <topology evidence="1">Multi-pass membrane protein</topology>
    </subcellularLocation>
</comment>
<organism evidence="8 9">
    <name type="scientific">Halalkalibacter krulwichiae</name>
    <dbReference type="NCBI Taxonomy" id="199441"/>
    <lineage>
        <taxon>Bacteria</taxon>
        <taxon>Bacillati</taxon>
        <taxon>Bacillota</taxon>
        <taxon>Bacilli</taxon>
        <taxon>Bacillales</taxon>
        <taxon>Bacillaceae</taxon>
        <taxon>Halalkalibacter</taxon>
    </lineage>
</organism>
<dbReference type="Gene3D" id="1.20.1250.20">
    <property type="entry name" value="MFS general substrate transporter like domains"/>
    <property type="match status" value="2"/>
</dbReference>
<feature type="transmembrane region" description="Helical" evidence="6">
    <location>
        <begin position="86"/>
        <end position="102"/>
    </location>
</feature>
<dbReference type="SUPFAM" id="SSF103473">
    <property type="entry name" value="MFS general substrate transporter"/>
    <property type="match status" value="1"/>
</dbReference>
<evidence type="ECO:0000256" key="4">
    <source>
        <dbReference type="ARBA" id="ARBA00022989"/>
    </source>
</evidence>
<dbReference type="InterPro" id="IPR036259">
    <property type="entry name" value="MFS_trans_sf"/>
</dbReference>
<dbReference type="PROSITE" id="PS50850">
    <property type="entry name" value="MFS"/>
    <property type="match status" value="1"/>
</dbReference>
<protein>
    <submittedName>
        <fullName evidence="8">Fosmidomycin resistance protein</fullName>
    </submittedName>
</protein>
<dbReference type="PANTHER" id="PTHR43129">
    <property type="entry name" value="FOSMIDOMYCIN RESISTANCE PROTEIN"/>
    <property type="match status" value="1"/>
</dbReference>
<keyword evidence="3 6" id="KW-0812">Transmembrane</keyword>
<dbReference type="Proteomes" id="UP000193006">
    <property type="component" value="Chromosome"/>
</dbReference>
<feature type="transmembrane region" description="Helical" evidence="6">
    <location>
        <begin position="319"/>
        <end position="339"/>
    </location>
</feature>
<keyword evidence="9" id="KW-1185">Reference proteome</keyword>
<keyword evidence="2" id="KW-0813">Transport</keyword>
<sequence length="411" mass="44477">MEAKQIKTASTPLQSKTSYRILLIIGFVHLLNDAIQALVPAMFPILQQSMGLTFTQLGLIAFALNLTSSLIQPFVGIYTDKKPSPYALPIGLCFTLIGVFGIALAPSFWFVIISVLFIGLGSATFHPEGSRVAYMAAGNRRGLAQSIYQVGGNAGQALAPLITALILVPLGQFGSIWFTIIAALAIIMLLYIARWYKFKMTEFNNNKKSSQEKTNHSSDSSKKVITFAVILLIFLVFARSWFHAGISNFYAFYVIDQFGSTIAQAQVYLFVFLAAGAIGTFAGGPLADKYGKRTILIFSMLGSVPFTLLLPHIGPISAYFVIFLIGFIILSSFSVSVVYAQELVPGRIGLVSGLIVGLAFGMGAIGSVALGILADLIGLQKTFIIITSLPIIGLLTFFLPSDKWIKNNNQK</sequence>
<evidence type="ECO:0000256" key="2">
    <source>
        <dbReference type="ARBA" id="ARBA00022448"/>
    </source>
</evidence>
<feature type="transmembrane region" description="Helical" evidence="6">
    <location>
        <begin position="108"/>
        <end position="126"/>
    </location>
</feature>
<dbReference type="GO" id="GO:0022857">
    <property type="term" value="F:transmembrane transporter activity"/>
    <property type="evidence" value="ECO:0007669"/>
    <property type="project" value="InterPro"/>
</dbReference>
<feature type="transmembrane region" description="Helical" evidence="6">
    <location>
        <begin position="224"/>
        <end position="242"/>
    </location>
</feature>
<evidence type="ECO:0000313" key="9">
    <source>
        <dbReference type="Proteomes" id="UP000193006"/>
    </source>
</evidence>
<proteinExistence type="predicted"/>
<feature type="transmembrane region" description="Helical" evidence="6">
    <location>
        <begin position="147"/>
        <end position="168"/>
    </location>
</feature>
<dbReference type="EMBL" id="CP020814">
    <property type="protein sequence ID" value="ARK30680.1"/>
    <property type="molecule type" value="Genomic_DNA"/>
</dbReference>
<reference evidence="8 9" key="1">
    <citation type="submission" date="2017-04" db="EMBL/GenBank/DDBJ databases">
        <title>Bacillus krulwichiae AM31D Genome sequencing and assembly.</title>
        <authorList>
            <person name="Krulwich T.A."/>
            <person name="Anastor L."/>
            <person name="Ehrlich R."/>
            <person name="Ehrlich G.D."/>
            <person name="Janto B."/>
        </authorList>
    </citation>
    <scope>NUCLEOTIDE SEQUENCE [LARGE SCALE GENOMIC DNA]</scope>
    <source>
        <strain evidence="8 9">AM31D</strain>
    </source>
</reference>
<feature type="transmembrane region" description="Helical" evidence="6">
    <location>
        <begin position="351"/>
        <end position="377"/>
    </location>
</feature>
<feature type="transmembrane region" description="Helical" evidence="6">
    <location>
        <begin position="174"/>
        <end position="193"/>
    </location>
</feature>
<feature type="transmembrane region" description="Helical" evidence="6">
    <location>
        <begin position="383"/>
        <end position="401"/>
    </location>
</feature>
<dbReference type="CDD" id="cd17478">
    <property type="entry name" value="MFS_FsR"/>
    <property type="match status" value="1"/>
</dbReference>
<accession>A0A1X9MDQ6</accession>
<name>A0A1X9MDQ6_9BACI</name>
<dbReference type="KEGG" id="bkw:BkAM31D_13030"/>
<dbReference type="Pfam" id="PF07690">
    <property type="entry name" value="MFS_1"/>
    <property type="match status" value="1"/>
</dbReference>
<dbReference type="RefSeq" id="WP_066149366.1">
    <property type="nucleotide sequence ID" value="NZ_CP020814.1"/>
</dbReference>
<feature type="transmembrane region" description="Helical" evidence="6">
    <location>
        <begin position="262"/>
        <end position="283"/>
    </location>
</feature>
<keyword evidence="5 6" id="KW-0472">Membrane</keyword>
<evidence type="ECO:0000256" key="5">
    <source>
        <dbReference type="ARBA" id="ARBA00023136"/>
    </source>
</evidence>
<evidence type="ECO:0000256" key="3">
    <source>
        <dbReference type="ARBA" id="ARBA00022692"/>
    </source>
</evidence>
<evidence type="ECO:0000313" key="8">
    <source>
        <dbReference type="EMBL" id="ARK30680.1"/>
    </source>
</evidence>
<dbReference type="PANTHER" id="PTHR43129:SF1">
    <property type="entry name" value="FOSMIDOMYCIN RESISTANCE PROTEIN"/>
    <property type="match status" value="1"/>
</dbReference>
<dbReference type="InterPro" id="IPR011701">
    <property type="entry name" value="MFS"/>
</dbReference>
<feature type="transmembrane region" description="Helical" evidence="6">
    <location>
        <begin position="21"/>
        <end position="45"/>
    </location>
</feature>
<feature type="transmembrane region" description="Helical" evidence="6">
    <location>
        <begin position="57"/>
        <end position="79"/>
    </location>
</feature>
<evidence type="ECO:0000259" key="7">
    <source>
        <dbReference type="PROSITE" id="PS50850"/>
    </source>
</evidence>
<evidence type="ECO:0000256" key="6">
    <source>
        <dbReference type="SAM" id="Phobius"/>
    </source>
</evidence>
<evidence type="ECO:0000256" key="1">
    <source>
        <dbReference type="ARBA" id="ARBA00004651"/>
    </source>
</evidence>
<keyword evidence="4 6" id="KW-1133">Transmembrane helix</keyword>
<dbReference type="InterPro" id="IPR020846">
    <property type="entry name" value="MFS_dom"/>
</dbReference>
<feature type="transmembrane region" description="Helical" evidence="6">
    <location>
        <begin position="295"/>
        <end position="313"/>
    </location>
</feature>
<gene>
    <name evidence="8" type="primary">fsr</name>
    <name evidence="8" type="ORF">BkAM31D_13030</name>
</gene>
<dbReference type="STRING" id="199441.BkAM31D_13030"/>
<dbReference type="GO" id="GO:0005886">
    <property type="term" value="C:plasma membrane"/>
    <property type="evidence" value="ECO:0007669"/>
    <property type="project" value="UniProtKB-SubCell"/>
</dbReference>